<evidence type="ECO:0000313" key="3">
    <source>
        <dbReference type="EMBL" id="KAF2832786.1"/>
    </source>
</evidence>
<proteinExistence type="predicted"/>
<evidence type="ECO:0000256" key="2">
    <source>
        <dbReference type="SAM" id="SignalP"/>
    </source>
</evidence>
<feature type="chain" id="PRO_5025680794" evidence="2">
    <location>
        <begin position="21"/>
        <end position="391"/>
    </location>
</feature>
<dbReference type="OrthoDB" id="5337308at2759"/>
<organism evidence="3 4">
    <name type="scientific">Ophiobolus disseminans</name>
    <dbReference type="NCBI Taxonomy" id="1469910"/>
    <lineage>
        <taxon>Eukaryota</taxon>
        <taxon>Fungi</taxon>
        <taxon>Dikarya</taxon>
        <taxon>Ascomycota</taxon>
        <taxon>Pezizomycotina</taxon>
        <taxon>Dothideomycetes</taxon>
        <taxon>Pleosporomycetidae</taxon>
        <taxon>Pleosporales</taxon>
        <taxon>Pleosporineae</taxon>
        <taxon>Phaeosphaeriaceae</taxon>
        <taxon>Ophiobolus</taxon>
    </lineage>
</organism>
<evidence type="ECO:0000256" key="1">
    <source>
        <dbReference type="SAM" id="MobiDB-lite"/>
    </source>
</evidence>
<name>A0A6A7AHT4_9PLEO</name>
<evidence type="ECO:0000313" key="4">
    <source>
        <dbReference type="Proteomes" id="UP000799424"/>
    </source>
</evidence>
<feature type="compositionally biased region" description="Basic and acidic residues" evidence="1">
    <location>
        <begin position="343"/>
        <end position="366"/>
    </location>
</feature>
<keyword evidence="2" id="KW-0732">Signal</keyword>
<dbReference type="AlphaFoldDB" id="A0A6A7AHT4"/>
<protein>
    <submittedName>
        <fullName evidence="3">Uncharacterized protein</fullName>
    </submittedName>
</protein>
<feature type="region of interest" description="Disordered" evidence="1">
    <location>
        <begin position="324"/>
        <end position="366"/>
    </location>
</feature>
<feature type="compositionally biased region" description="Polar residues" evidence="1">
    <location>
        <begin position="328"/>
        <end position="339"/>
    </location>
</feature>
<accession>A0A6A7AHT4</accession>
<keyword evidence="4" id="KW-1185">Reference proteome</keyword>
<gene>
    <name evidence="3" type="ORF">CC86DRAFT_414326</name>
</gene>
<feature type="signal peptide" evidence="2">
    <location>
        <begin position="1"/>
        <end position="20"/>
    </location>
</feature>
<dbReference type="Proteomes" id="UP000799424">
    <property type="component" value="Unassembled WGS sequence"/>
</dbReference>
<sequence length="391" mass="43968">MYTTIIVLLATLLSIAFGEANNFQRNTSHPLLTTSPNLNPSGLPYFLDVPDPYLHGPETGCPSFSFHITNVRDYDVGQMIPTPQTTAKSPYHANDLSPWGYSMYGAVDSYRNFKDNGYWGIAPWLRDAGVSDKAGVYVRLTIKWQTGAYFHMAVTAEGDIMTQNRKFPWSALQEVHPTDHKASKLPEMQRSSDMMWAQWEFHVPEDKRSNIQFFITVSIENPTTLALMRRALNERGKELTRKVERFEMSTDQGKALLSTRREAMEFKVLIKVPGSPNGAGFAHFLIQRKAEVGLKQIEAVWVFECSTGSKTPCLFFTVEDLAQPVPRPSNTGPQPNSTPGDDPIAKGDAENARSGKEEPAMVKPRDVEKRNFVRVHTFRLGDNVTLSSEYI</sequence>
<dbReference type="EMBL" id="MU006216">
    <property type="protein sequence ID" value="KAF2832786.1"/>
    <property type="molecule type" value="Genomic_DNA"/>
</dbReference>
<reference evidence="3" key="1">
    <citation type="journal article" date="2020" name="Stud. Mycol.">
        <title>101 Dothideomycetes genomes: a test case for predicting lifestyles and emergence of pathogens.</title>
        <authorList>
            <person name="Haridas S."/>
            <person name="Albert R."/>
            <person name="Binder M."/>
            <person name="Bloem J."/>
            <person name="Labutti K."/>
            <person name="Salamov A."/>
            <person name="Andreopoulos B."/>
            <person name="Baker S."/>
            <person name="Barry K."/>
            <person name="Bills G."/>
            <person name="Bluhm B."/>
            <person name="Cannon C."/>
            <person name="Castanera R."/>
            <person name="Culley D."/>
            <person name="Daum C."/>
            <person name="Ezra D."/>
            <person name="Gonzalez J."/>
            <person name="Henrissat B."/>
            <person name="Kuo A."/>
            <person name="Liang C."/>
            <person name="Lipzen A."/>
            <person name="Lutzoni F."/>
            <person name="Magnuson J."/>
            <person name="Mondo S."/>
            <person name="Nolan M."/>
            <person name="Ohm R."/>
            <person name="Pangilinan J."/>
            <person name="Park H.-J."/>
            <person name="Ramirez L."/>
            <person name="Alfaro M."/>
            <person name="Sun H."/>
            <person name="Tritt A."/>
            <person name="Yoshinaga Y."/>
            <person name="Zwiers L.-H."/>
            <person name="Turgeon B."/>
            <person name="Goodwin S."/>
            <person name="Spatafora J."/>
            <person name="Crous P."/>
            <person name="Grigoriev I."/>
        </authorList>
    </citation>
    <scope>NUCLEOTIDE SEQUENCE</scope>
    <source>
        <strain evidence="3">CBS 113818</strain>
    </source>
</reference>